<evidence type="ECO:0000313" key="2">
    <source>
        <dbReference type="Proteomes" id="UP000499080"/>
    </source>
</evidence>
<proteinExistence type="predicted"/>
<dbReference type="OrthoDB" id="6776697at2759"/>
<reference evidence="1 2" key="1">
    <citation type="journal article" date="2019" name="Sci. Rep.">
        <title>Orb-weaving spider Araneus ventricosus genome elucidates the spidroin gene catalogue.</title>
        <authorList>
            <person name="Kono N."/>
            <person name="Nakamura H."/>
            <person name="Ohtoshi R."/>
            <person name="Moran D.A.P."/>
            <person name="Shinohara A."/>
            <person name="Yoshida Y."/>
            <person name="Fujiwara M."/>
            <person name="Mori M."/>
            <person name="Tomita M."/>
            <person name="Arakawa K."/>
        </authorList>
    </citation>
    <scope>NUCLEOTIDE SEQUENCE [LARGE SCALE GENOMIC DNA]</scope>
</reference>
<gene>
    <name evidence="1" type="ORF">AVEN_80237_1</name>
</gene>
<comment type="caution">
    <text evidence="1">The sequence shown here is derived from an EMBL/GenBank/DDBJ whole genome shotgun (WGS) entry which is preliminary data.</text>
</comment>
<dbReference type="EMBL" id="BGPR01011454">
    <property type="protein sequence ID" value="GBN51398.1"/>
    <property type="molecule type" value="Genomic_DNA"/>
</dbReference>
<sequence length="97" mass="10765">MCVEEVIASERRRTAIVNTMVTTTNDDNCISGCIDIDKYSNLGKLLRVTAWVRGSQLGVHNAKPGPLKLSGPLCASELQEALYSWIKATQLKHTFWT</sequence>
<dbReference type="AlphaFoldDB" id="A0A4Y2PHD4"/>
<keyword evidence="2" id="KW-1185">Reference proteome</keyword>
<dbReference type="Proteomes" id="UP000499080">
    <property type="component" value="Unassembled WGS sequence"/>
</dbReference>
<evidence type="ECO:0000313" key="1">
    <source>
        <dbReference type="EMBL" id="GBN51398.1"/>
    </source>
</evidence>
<organism evidence="1 2">
    <name type="scientific">Araneus ventricosus</name>
    <name type="common">Orbweaver spider</name>
    <name type="synonym">Epeira ventricosa</name>
    <dbReference type="NCBI Taxonomy" id="182803"/>
    <lineage>
        <taxon>Eukaryota</taxon>
        <taxon>Metazoa</taxon>
        <taxon>Ecdysozoa</taxon>
        <taxon>Arthropoda</taxon>
        <taxon>Chelicerata</taxon>
        <taxon>Arachnida</taxon>
        <taxon>Araneae</taxon>
        <taxon>Araneomorphae</taxon>
        <taxon>Entelegynae</taxon>
        <taxon>Araneoidea</taxon>
        <taxon>Araneidae</taxon>
        <taxon>Araneus</taxon>
    </lineage>
</organism>
<protein>
    <submittedName>
        <fullName evidence="1">Uncharacterized protein</fullName>
    </submittedName>
</protein>
<name>A0A4Y2PHD4_ARAVE</name>
<accession>A0A4Y2PHD4</accession>